<evidence type="ECO:0008006" key="4">
    <source>
        <dbReference type="Google" id="ProtNLM"/>
    </source>
</evidence>
<sequence>MESNAARLCKLRALGVVEKYMTARSDLGIYNNVAVTAWYTYTRTSSMSYGNVNLRTALFNAIATVISQHPILSAIPLGTNTLTPYFAHLPSIDLNQVITFIRIPNLYVHSEGEDKSSHGRSPALDRFIQEQHNRPFAYTQPLSPFWRVYILTDENEDEHTSDESKGQFVLSFFFHHCIADTKSALVFHQSVENALAHPNRESQENSDGIVRTMEMDLLPPLDDFLDKGSPSLITRSMDQEQHAQPQSSSTNTNTWTGPAQVVPVTTKFRSLRASSITSSKLLETGKKRGLSLTSTLQSMLAAALFECLPPQYTSIKIDCAVSLRQWLPTPVTETSMGTFVDIFGETYSRESEQATFSWDDARRTQRAISNVMQRRKGDELWKTLMQVENGDLKAWLQGKLGHSRVCAMELSNVGKLPKPASPTRESKGYEYQIEGLLFSQSAGACSAAIKVSAVTGRDGCLTLGFSWQEGVVDDKMVERVICELERIVKETLQESEQGDRRKPLLTTN</sequence>
<dbReference type="InterPro" id="IPR023213">
    <property type="entry name" value="CAT-like_dom_sf"/>
</dbReference>
<dbReference type="GeneID" id="25297296"/>
<protein>
    <recommendedName>
        <fullName evidence="4">Alcohol acetyltransferase</fullName>
    </recommendedName>
</protein>
<proteinExistence type="predicted"/>
<dbReference type="VEuPathDB" id="FungiDB:Z518_09225"/>
<accession>A0A0D2I6T0</accession>
<dbReference type="PANTHER" id="PTHR28037">
    <property type="entry name" value="ALCOHOL O-ACETYLTRANSFERASE 1-RELATED"/>
    <property type="match status" value="1"/>
</dbReference>
<evidence type="ECO:0000256" key="1">
    <source>
        <dbReference type="SAM" id="MobiDB-lite"/>
    </source>
</evidence>
<dbReference type="HOGENOM" id="CLU_024469_1_1_1"/>
<dbReference type="AlphaFoldDB" id="A0A0D2I6T0"/>
<reference evidence="2 3" key="1">
    <citation type="submission" date="2015-01" db="EMBL/GenBank/DDBJ databases">
        <title>The Genome Sequence of Rhinocladiella mackenzie CBS 650.93.</title>
        <authorList>
            <consortium name="The Broad Institute Genomics Platform"/>
            <person name="Cuomo C."/>
            <person name="de Hoog S."/>
            <person name="Gorbushina A."/>
            <person name="Stielow B."/>
            <person name="Teixiera M."/>
            <person name="Abouelleil A."/>
            <person name="Chapman S.B."/>
            <person name="Priest M."/>
            <person name="Young S.K."/>
            <person name="Wortman J."/>
            <person name="Nusbaum C."/>
            <person name="Birren B."/>
        </authorList>
    </citation>
    <scope>NUCLEOTIDE SEQUENCE [LARGE SCALE GENOMIC DNA]</scope>
    <source>
        <strain evidence="2 3">CBS 650.93</strain>
    </source>
</reference>
<dbReference type="Pfam" id="PF07247">
    <property type="entry name" value="AATase"/>
    <property type="match status" value="1"/>
</dbReference>
<dbReference type="PANTHER" id="PTHR28037:SF1">
    <property type="entry name" value="ALCOHOL O-ACETYLTRANSFERASE 1-RELATED"/>
    <property type="match status" value="1"/>
</dbReference>
<keyword evidence="3" id="KW-1185">Reference proteome</keyword>
<dbReference type="STRING" id="1442369.A0A0D2I6T0"/>
<organism evidence="2 3">
    <name type="scientific">Rhinocladiella mackenziei CBS 650.93</name>
    <dbReference type="NCBI Taxonomy" id="1442369"/>
    <lineage>
        <taxon>Eukaryota</taxon>
        <taxon>Fungi</taxon>
        <taxon>Dikarya</taxon>
        <taxon>Ascomycota</taxon>
        <taxon>Pezizomycotina</taxon>
        <taxon>Eurotiomycetes</taxon>
        <taxon>Chaetothyriomycetidae</taxon>
        <taxon>Chaetothyriales</taxon>
        <taxon>Herpotrichiellaceae</taxon>
        <taxon>Rhinocladiella</taxon>
    </lineage>
</organism>
<dbReference type="InterPro" id="IPR010828">
    <property type="entry name" value="Atf2/Sli1-like"/>
</dbReference>
<name>A0A0D2I6T0_9EURO</name>
<dbReference type="OrthoDB" id="2150604at2759"/>
<dbReference type="Gene3D" id="3.30.559.10">
    <property type="entry name" value="Chloramphenicol acetyltransferase-like domain"/>
    <property type="match status" value="1"/>
</dbReference>
<dbReference type="RefSeq" id="XP_013268635.1">
    <property type="nucleotide sequence ID" value="XM_013413181.1"/>
</dbReference>
<evidence type="ECO:0000313" key="3">
    <source>
        <dbReference type="Proteomes" id="UP000053617"/>
    </source>
</evidence>
<dbReference type="GO" id="GO:0008080">
    <property type="term" value="F:N-acetyltransferase activity"/>
    <property type="evidence" value="ECO:0007669"/>
    <property type="project" value="TreeGrafter"/>
</dbReference>
<dbReference type="Proteomes" id="UP000053617">
    <property type="component" value="Unassembled WGS sequence"/>
</dbReference>
<gene>
    <name evidence="2" type="ORF">Z518_09225</name>
</gene>
<evidence type="ECO:0000313" key="2">
    <source>
        <dbReference type="EMBL" id="KIX01499.1"/>
    </source>
</evidence>
<dbReference type="InterPro" id="IPR052058">
    <property type="entry name" value="Alcohol_O-acetyltransferase"/>
</dbReference>
<feature type="region of interest" description="Disordered" evidence="1">
    <location>
        <begin position="237"/>
        <end position="257"/>
    </location>
</feature>
<dbReference type="EMBL" id="KN847481">
    <property type="protein sequence ID" value="KIX01499.1"/>
    <property type="molecule type" value="Genomic_DNA"/>
</dbReference>
<dbReference type="SUPFAM" id="SSF52777">
    <property type="entry name" value="CoA-dependent acyltransferases"/>
    <property type="match status" value="2"/>
</dbReference>